<proteinExistence type="inferred from homology"/>
<dbReference type="PANTHER" id="PTHR11092:SF0">
    <property type="entry name" value="EPIMERASE FAMILY PROTEIN SDR39U1"/>
    <property type="match status" value="1"/>
</dbReference>
<reference evidence="4" key="1">
    <citation type="submission" date="2022-09" db="EMBL/GenBank/DDBJ databases">
        <title>Complete Genomes of Fervidibacillus albus and Fervidibacillus halotolerans isolated from tidal flat sediments.</title>
        <authorList>
            <person name="Kwon K.K."/>
            <person name="Yang S.-H."/>
            <person name="Park M.J."/>
            <person name="Oh H.-M."/>
        </authorList>
    </citation>
    <scope>NUCLEOTIDE SEQUENCE</scope>
    <source>
        <strain evidence="4">MEBiC13594</strain>
    </source>
</reference>
<dbReference type="EMBL" id="CP106877">
    <property type="protein sequence ID" value="WAA13444.1"/>
    <property type="molecule type" value="Genomic_DNA"/>
</dbReference>
<gene>
    <name evidence="4" type="ORF">OE105_04855</name>
</gene>
<accession>A0A9E8M1C9</accession>
<dbReference type="CDD" id="cd05242">
    <property type="entry name" value="SDR_a8"/>
    <property type="match status" value="1"/>
</dbReference>
<dbReference type="InterPro" id="IPR001509">
    <property type="entry name" value="Epimerase_deHydtase"/>
</dbReference>
<dbReference type="Pfam" id="PF08338">
    <property type="entry name" value="DUF1731"/>
    <property type="match status" value="1"/>
</dbReference>
<dbReference type="SUPFAM" id="SSF51735">
    <property type="entry name" value="NAD(P)-binding Rossmann-fold domains"/>
    <property type="match status" value="1"/>
</dbReference>
<dbReference type="NCBIfam" id="TIGR01777">
    <property type="entry name" value="yfcH"/>
    <property type="match status" value="1"/>
</dbReference>
<evidence type="ECO:0000256" key="1">
    <source>
        <dbReference type="ARBA" id="ARBA00009353"/>
    </source>
</evidence>
<keyword evidence="5" id="KW-1185">Reference proteome</keyword>
<evidence type="ECO:0000313" key="4">
    <source>
        <dbReference type="EMBL" id="WAA13444.1"/>
    </source>
</evidence>
<dbReference type="PANTHER" id="PTHR11092">
    <property type="entry name" value="SUGAR NUCLEOTIDE EPIMERASE RELATED"/>
    <property type="match status" value="1"/>
</dbReference>
<dbReference type="Gene3D" id="3.40.50.720">
    <property type="entry name" value="NAD(P)-binding Rossmann-like Domain"/>
    <property type="match status" value="1"/>
</dbReference>
<evidence type="ECO:0000313" key="5">
    <source>
        <dbReference type="Proteomes" id="UP001164726"/>
    </source>
</evidence>
<sequence>MKFVIAGGTGFIGDHLSNKLLEQGHDVTILTRYPPKGKSGTMKYVKWLGKGDKPEKEMEDIDCLINLAGRSLNQGRWNEKGKAEILDSRIHSVEELIRIVSKLKTKPKVFINASAIGIYPPSEHAVYTERSENRAEDFLGTVVKKWEEKAKRLNDLQIRTVLARFGVVLAKDGGAYPLLKIPYRLFFGGKIGSGKQWMSWIHIDDVIRALLFIVENEQIKGPVNITAPNPVRMDKFGKTIARVLKRPHWFSVPSNLVKMVLREKSTLVLEGQYVLPETLTTNGFSFLYPNLYSALQHLENIG</sequence>
<feature type="domain" description="DUF1731" evidence="3">
    <location>
        <begin position="252"/>
        <end position="298"/>
    </location>
</feature>
<feature type="domain" description="NAD-dependent epimerase/dehydratase" evidence="2">
    <location>
        <begin position="191"/>
        <end position="225"/>
    </location>
</feature>
<dbReference type="InterPro" id="IPR013549">
    <property type="entry name" value="DUF1731"/>
</dbReference>
<dbReference type="InterPro" id="IPR036291">
    <property type="entry name" value="NAD(P)-bd_dom_sf"/>
</dbReference>
<dbReference type="AlphaFoldDB" id="A0A9E8M1C9"/>
<comment type="similarity">
    <text evidence="1">Belongs to the NAD(P)-dependent epimerase/dehydratase family. SDR39U1 subfamily.</text>
</comment>
<dbReference type="Proteomes" id="UP001164726">
    <property type="component" value="Chromosome"/>
</dbReference>
<evidence type="ECO:0000259" key="3">
    <source>
        <dbReference type="Pfam" id="PF08338"/>
    </source>
</evidence>
<organism evidence="4 5">
    <name type="scientific">Fervidibacillus halotolerans</name>
    <dbReference type="NCBI Taxonomy" id="2980027"/>
    <lineage>
        <taxon>Bacteria</taxon>
        <taxon>Bacillati</taxon>
        <taxon>Bacillota</taxon>
        <taxon>Bacilli</taxon>
        <taxon>Bacillales</taxon>
        <taxon>Bacillaceae</taxon>
        <taxon>Fervidibacillus</taxon>
    </lineage>
</organism>
<dbReference type="InterPro" id="IPR010099">
    <property type="entry name" value="SDR39U1"/>
</dbReference>
<name>A0A9E8M1C9_9BACI</name>
<feature type="domain" description="NAD-dependent epimerase/dehydratase" evidence="2">
    <location>
        <begin position="4"/>
        <end position="130"/>
    </location>
</feature>
<dbReference type="Pfam" id="PF01370">
    <property type="entry name" value="Epimerase"/>
    <property type="match status" value="2"/>
</dbReference>
<evidence type="ECO:0000259" key="2">
    <source>
        <dbReference type="Pfam" id="PF01370"/>
    </source>
</evidence>
<protein>
    <submittedName>
        <fullName evidence="4">TIGR01777 family oxidoreductase</fullName>
    </submittedName>
</protein>
<dbReference type="KEGG" id="fhl:OE105_04855"/>